<dbReference type="PIRSF" id="PIRSF004810">
    <property type="entry name" value="ChrA"/>
    <property type="match status" value="1"/>
</dbReference>
<dbReference type="Pfam" id="PF02417">
    <property type="entry name" value="Chromate_transp"/>
    <property type="match status" value="2"/>
</dbReference>
<reference evidence="8 9" key="1">
    <citation type="submission" date="2016-10" db="EMBL/GenBank/DDBJ databases">
        <authorList>
            <person name="Varghese N."/>
            <person name="Submissions S."/>
        </authorList>
    </citation>
    <scope>NUCLEOTIDE SEQUENCE [LARGE SCALE GENOMIC DNA]</scope>
    <source>
        <strain evidence="8 9">DSM 21822</strain>
    </source>
</reference>
<feature type="transmembrane region" description="Helical" evidence="7">
    <location>
        <begin position="436"/>
        <end position="452"/>
    </location>
</feature>
<evidence type="ECO:0000256" key="4">
    <source>
        <dbReference type="ARBA" id="ARBA00022692"/>
    </source>
</evidence>
<name>A0A1I3ZAN1_9HYPH</name>
<dbReference type="GO" id="GO:0015109">
    <property type="term" value="F:chromate transmembrane transporter activity"/>
    <property type="evidence" value="ECO:0007669"/>
    <property type="project" value="InterPro"/>
</dbReference>
<dbReference type="AlphaFoldDB" id="A0A1I3ZAN1"/>
<comment type="subcellular location">
    <subcellularLocation>
        <location evidence="1">Cell membrane</location>
        <topology evidence="1">Multi-pass membrane protein</topology>
    </subcellularLocation>
</comment>
<feature type="transmembrane region" description="Helical" evidence="7">
    <location>
        <begin position="412"/>
        <end position="429"/>
    </location>
</feature>
<feature type="transmembrane region" description="Helical" evidence="7">
    <location>
        <begin position="177"/>
        <end position="196"/>
    </location>
</feature>
<keyword evidence="4 7" id="KW-0812">Transmembrane</keyword>
<feature type="transmembrane region" description="Helical" evidence="7">
    <location>
        <begin position="367"/>
        <end position="392"/>
    </location>
</feature>
<keyword evidence="5 7" id="KW-1133">Transmembrane helix</keyword>
<feature type="transmembrane region" description="Helical" evidence="7">
    <location>
        <begin position="124"/>
        <end position="145"/>
    </location>
</feature>
<feature type="transmembrane region" description="Helical" evidence="7">
    <location>
        <begin position="330"/>
        <end position="355"/>
    </location>
</feature>
<dbReference type="PANTHER" id="PTHR33567:SF3">
    <property type="entry name" value="CHROMATE ION TRANSPORTER (EUROFUNG)"/>
    <property type="match status" value="1"/>
</dbReference>
<evidence type="ECO:0000313" key="9">
    <source>
        <dbReference type="Proteomes" id="UP000323300"/>
    </source>
</evidence>
<protein>
    <submittedName>
        <fullName evidence="8">Chromate transporter</fullName>
    </submittedName>
</protein>
<feature type="transmembrane region" description="Helical" evidence="7">
    <location>
        <begin position="95"/>
        <end position="118"/>
    </location>
</feature>
<dbReference type="InterPro" id="IPR014047">
    <property type="entry name" value="Chr_Tranpt_l_chain"/>
</dbReference>
<dbReference type="PANTHER" id="PTHR33567">
    <property type="entry name" value="CHROMATE ION TRANSPORTER (EUROFUNG)"/>
    <property type="match status" value="1"/>
</dbReference>
<evidence type="ECO:0000256" key="5">
    <source>
        <dbReference type="ARBA" id="ARBA00022989"/>
    </source>
</evidence>
<accession>A0A1I3ZAN1</accession>
<dbReference type="OrthoDB" id="8969999at2"/>
<keyword evidence="3" id="KW-1003">Cell membrane</keyword>
<evidence type="ECO:0000256" key="2">
    <source>
        <dbReference type="ARBA" id="ARBA00005262"/>
    </source>
</evidence>
<dbReference type="NCBIfam" id="TIGR00937">
    <property type="entry name" value="2A51"/>
    <property type="match status" value="1"/>
</dbReference>
<sequence>MTDTDEAVASVSATFATAPSFAETVRVFGKIGLLSFGGPAGQIALMHRVLVDEKRWLDEPRFLHALNYCMLLPGPEAMQLATYAGWLLHGVKGGLAAGLLFVLPGAAVITLLSAVYLLVGDVPLVQGLLFGLKAAVLAVVLEALIKVSKRALKNAFMVALAIAAFIAIAFLKLPFPLIIAAAAACGALLHFLGYGAKSGDGAAVAEPARDMPEWTKPSARRFASTLAVWLVIWFGPLFVLHATLGGGNVFAAEATFFSKMAAVTFGGAYAVLAYVAQQAVEVHGWLKPDEMLTGLGLAETTPGPLILVLVFVGFLGGARLSGLAPIAGGLAGAAVTLWFTFVPCFLWIFVGAPYVETVRNVRWLASALSAVTAAVVGIIANLAVWFALHVLFASVGERVLGPLSLPVPDWPSFDAASALIAIAASFALIRYNANMIVVLAAAALAGMAVQLIR</sequence>
<evidence type="ECO:0000256" key="3">
    <source>
        <dbReference type="ARBA" id="ARBA00022475"/>
    </source>
</evidence>
<keyword evidence="9" id="KW-1185">Reference proteome</keyword>
<organism evidence="8 9">
    <name type="scientific">Neomesorhizobium albiziae</name>
    <dbReference type="NCBI Taxonomy" id="335020"/>
    <lineage>
        <taxon>Bacteria</taxon>
        <taxon>Pseudomonadati</taxon>
        <taxon>Pseudomonadota</taxon>
        <taxon>Alphaproteobacteria</taxon>
        <taxon>Hyphomicrobiales</taxon>
        <taxon>Phyllobacteriaceae</taxon>
        <taxon>Neomesorhizobium</taxon>
    </lineage>
</organism>
<feature type="transmembrane region" description="Helical" evidence="7">
    <location>
        <begin position="297"/>
        <end position="318"/>
    </location>
</feature>
<feature type="transmembrane region" description="Helical" evidence="7">
    <location>
        <begin position="256"/>
        <end position="276"/>
    </location>
</feature>
<gene>
    <name evidence="8" type="ORF">SAMN04488498_10666</name>
</gene>
<dbReference type="EMBL" id="FOSL01000006">
    <property type="protein sequence ID" value="SFK41218.1"/>
    <property type="molecule type" value="Genomic_DNA"/>
</dbReference>
<evidence type="ECO:0000256" key="7">
    <source>
        <dbReference type="SAM" id="Phobius"/>
    </source>
</evidence>
<feature type="transmembrane region" description="Helical" evidence="7">
    <location>
        <begin position="226"/>
        <end position="244"/>
    </location>
</feature>
<dbReference type="GO" id="GO:0005886">
    <property type="term" value="C:plasma membrane"/>
    <property type="evidence" value="ECO:0007669"/>
    <property type="project" value="UniProtKB-SubCell"/>
</dbReference>
<evidence type="ECO:0000256" key="1">
    <source>
        <dbReference type="ARBA" id="ARBA00004651"/>
    </source>
</evidence>
<dbReference type="InterPro" id="IPR003370">
    <property type="entry name" value="Chromate_transpt"/>
</dbReference>
<proteinExistence type="inferred from homology"/>
<feature type="transmembrane region" description="Helical" evidence="7">
    <location>
        <begin position="152"/>
        <end position="171"/>
    </location>
</feature>
<evidence type="ECO:0000256" key="6">
    <source>
        <dbReference type="ARBA" id="ARBA00023136"/>
    </source>
</evidence>
<keyword evidence="6 7" id="KW-0472">Membrane</keyword>
<dbReference type="Proteomes" id="UP000323300">
    <property type="component" value="Unassembled WGS sequence"/>
</dbReference>
<evidence type="ECO:0000313" key="8">
    <source>
        <dbReference type="EMBL" id="SFK41218.1"/>
    </source>
</evidence>
<comment type="similarity">
    <text evidence="2">Belongs to the chromate ion transporter (CHR) (TC 2.A.51) family.</text>
</comment>